<feature type="coiled-coil region" evidence="2">
    <location>
        <begin position="363"/>
        <end position="430"/>
    </location>
</feature>
<dbReference type="GO" id="GO:0016887">
    <property type="term" value="F:ATP hydrolysis activity"/>
    <property type="evidence" value="ECO:0007669"/>
    <property type="project" value="TreeGrafter"/>
</dbReference>
<evidence type="ECO:0000313" key="5">
    <source>
        <dbReference type="Proteomes" id="UP001178507"/>
    </source>
</evidence>
<comment type="similarity">
    <text evidence="1">Belongs to the TRAFAC class myosin-kinesin ATPase superfamily. Kinesin family.</text>
</comment>
<dbReference type="InterPro" id="IPR036961">
    <property type="entry name" value="Kinesin_motor_dom_sf"/>
</dbReference>
<dbReference type="EMBL" id="CAUJNA010003362">
    <property type="protein sequence ID" value="CAJ1400168.1"/>
    <property type="molecule type" value="Genomic_DNA"/>
</dbReference>
<sequence length="1416" mass="158622">MHGRPRVYVRFRPDARLPALKGPGVAVETGATKGIALESENTIKFPWKSQHKEKDIKVQVDHAFPEDSTQDAVYSRVGPEMLDFVLRGFRGLICTYGITGSGKTHTMLGKDGKDGDGLAQRVIEELFLRSLPDLTVRMQAIQLHRNDFSDLGVPETPLLKVQSANETGAKEHEFTSAEPALQWLKEVLLRRKGAKTTKSSRAHFLLRLKIQFSSGGASNSAVLDLADLAGCEKLDENLDKDAKRDHITIQAGLSNLRHCIEAKVKNKSVPFTYFSLPRLLAPDFNGDASISFVINCPSCDDTERVAETSETLDLARFILRLELACKAQKATVQLTPEDLLKAAEHRRVLPAAPAEPAEPFESSAENQKEIRKLRKKLEKKSQEVDELMEQLERQQLAPRMKQLDLQNASRDEVRQLLKEVEKQYPEILQQTWPQWAEQLEKGADIKTQFSDLQKAVGQHEQHLQSLQWLLQRKEELQNESPEAPELQQLRQQQLAELDALLVAGASPEHREKLGSEAAQQRELQHKLAKKREELALLETSLHLAGAKDDEPVKADLREDLAAFGSDELQQAVEKLPGSTSILQHLLMAHPSWKQRFYQIGGLEKILEKMERTKKVFYHQRLAQCLCRTLDMDRVSARPDPDKNIARLVQQVLDITNGARFPLDSNSDEARILEYMELMEAIAQDKVARRLLVQGGAVAVALQFTQHRAQAVAAAALNALGQVASDSESEIHIPAEALRFALSILQSGQSARMKKAAAQCLQRLCYGSTPSAQELRRSLEALRAVPELLEAARHFQSAERQVGRNDGAEVARHVKNAALLMLNDRDKITPDPSHRRIVLEAMADATAKSFAKEVAFNNVAAGIQCFGHVKLGAWTARPITAGGPLQCSTSWMNPMYALRFQTAQKKVALAVSVVDPDAEARREQGASQQQRSLYHVSRIVTVKGSQSAQGEEKDQATFLEDLIARGLNSPLFWQGSQSSAPFMSEDVTAQHLDEMDTEDSHILMLSMGTALQEKRYVISVCADAEMELMPLSTEGWQRRSFLGHWHGEVPRSAQSMIRLQQSFPQLIITNASTSTASVCLVLSYSKKDTQHMKKHSWHEEDDEDNIDPSCPDESYPLLDVQLFDNGRHPIHRYMGGGSAVAKNRKASNEWVALGAKLPPCSTHNLVMSRCWAQAQEQVADNKAYQSFRLLVLSDCNELEMQPARCSNEWRVKSTTLQRVQETTATTLNLKLKEASGSQPLPQPLHLLVTTCADDKSPAYMMLQVHPASAKEEVDPAVCPRKDGKRVFLSHSAHYEYELSGSNGSDWTIKINYHPQCKPGFLVGMHVFSLCDVDIQWQKPSGKVDATSEAERTFVDEFYTKLPSWHDPHTEEDLQIEDSVFPPVPTQRPEDKEMVSVSVAYLQRLHRRALRDQRGQEE</sequence>
<dbReference type="GO" id="GO:0008017">
    <property type="term" value="F:microtubule binding"/>
    <property type="evidence" value="ECO:0007669"/>
    <property type="project" value="InterPro"/>
</dbReference>
<dbReference type="SUPFAM" id="SSF52540">
    <property type="entry name" value="P-loop containing nucleoside triphosphate hydrolases"/>
    <property type="match status" value="1"/>
</dbReference>
<organism evidence="4 5">
    <name type="scientific">Effrenium voratum</name>
    <dbReference type="NCBI Taxonomy" id="2562239"/>
    <lineage>
        <taxon>Eukaryota</taxon>
        <taxon>Sar</taxon>
        <taxon>Alveolata</taxon>
        <taxon>Dinophyceae</taxon>
        <taxon>Suessiales</taxon>
        <taxon>Symbiodiniaceae</taxon>
        <taxon>Effrenium</taxon>
    </lineage>
</organism>
<keyword evidence="1" id="KW-0547">Nucleotide-binding</keyword>
<feature type="binding site" evidence="1">
    <location>
        <begin position="97"/>
        <end position="104"/>
    </location>
    <ligand>
        <name>ATP</name>
        <dbReference type="ChEBI" id="CHEBI:30616"/>
    </ligand>
</feature>
<evidence type="ECO:0000256" key="2">
    <source>
        <dbReference type="SAM" id="Coils"/>
    </source>
</evidence>
<dbReference type="PROSITE" id="PS50067">
    <property type="entry name" value="KINESIN_MOTOR_2"/>
    <property type="match status" value="1"/>
</dbReference>
<dbReference type="GO" id="GO:0005874">
    <property type="term" value="C:microtubule"/>
    <property type="evidence" value="ECO:0007669"/>
    <property type="project" value="TreeGrafter"/>
</dbReference>
<dbReference type="InterPro" id="IPR027640">
    <property type="entry name" value="Kinesin-like_fam"/>
</dbReference>
<dbReference type="GO" id="GO:0005524">
    <property type="term" value="F:ATP binding"/>
    <property type="evidence" value="ECO:0007669"/>
    <property type="project" value="UniProtKB-UniRule"/>
</dbReference>
<comment type="caution">
    <text evidence="4">The sequence shown here is derived from an EMBL/GenBank/DDBJ whole genome shotgun (WGS) entry which is preliminary data.</text>
</comment>
<dbReference type="GO" id="GO:0007018">
    <property type="term" value="P:microtubule-based movement"/>
    <property type="evidence" value="ECO:0007669"/>
    <property type="project" value="InterPro"/>
</dbReference>
<keyword evidence="2" id="KW-0175">Coiled coil</keyword>
<feature type="domain" description="Kinesin motor" evidence="3">
    <location>
        <begin position="4"/>
        <end position="324"/>
    </location>
</feature>
<dbReference type="InterPro" id="IPR027417">
    <property type="entry name" value="P-loop_NTPase"/>
</dbReference>
<dbReference type="Gene3D" id="1.25.10.10">
    <property type="entry name" value="Leucine-rich Repeat Variant"/>
    <property type="match status" value="1"/>
</dbReference>
<dbReference type="GO" id="GO:0005871">
    <property type="term" value="C:kinesin complex"/>
    <property type="evidence" value="ECO:0007669"/>
    <property type="project" value="TreeGrafter"/>
</dbReference>
<dbReference type="SUPFAM" id="SSF49758">
    <property type="entry name" value="Calpain large subunit, middle domain (domain III)"/>
    <property type="match status" value="1"/>
</dbReference>
<protein>
    <recommendedName>
        <fullName evidence="3">Kinesin motor domain-containing protein</fullName>
    </recommendedName>
</protein>
<keyword evidence="5" id="KW-1185">Reference proteome</keyword>
<dbReference type="Pfam" id="PF00225">
    <property type="entry name" value="Kinesin"/>
    <property type="match status" value="1"/>
</dbReference>
<dbReference type="SUPFAM" id="SSF48371">
    <property type="entry name" value="ARM repeat"/>
    <property type="match status" value="1"/>
</dbReference>
<dbReference type="SMART" id="SM00129">
    <property type="entry name" value="KISc"/>
    <property type="match status" value="1"/>
</dbReference>
<dbReference type="InterPro" id="IPR001752">
    <property type="entry name" value="Kinesin_motor_dom"/>
</dbReference>
<accession>A0AA36J7Z5</accession>
<evidence type="ECO:0000259" key="3">
    <source>
        <dbReference type="PROSITE" id="PS50067"/>
    </source>
</evidence>
<name>A0AA36J7Z5_9DINO</name>
<dbReference type="Proteomes" id="UP001178507">
    <property type="component" value="Unassembled WGS sequence"/>
</dbReference>
<evidence type="ECO:0000313" key="4">
    <source>
        <dbReference type="EMBL" id="CAJ1400168.1"/>
    </source>
</evidence>
<proteinExistence type="inferred from homology"/>
<reference evidence="4" key="1">
    <citation type="submission" date="2023-08" db="EMBL/GenBank/DDBJ databases">
        <authorList>
            <person name="Chen Y."/>
            <person name="Shah S."/>
            <person name="Dougan E. K."/>
            <person name="Thang M."/>
            <person name="Chan C."/>
        </authorList>
    </citation>
    <scope>NUCLEOTIDE SEQUENCE</scope>
</reference>
<keyword evidence="1" id="KW-0505">Motor protein</keyword>
<evidence type="ECO:0000256" key="1">
    <source>
        <dbReference type="PROSITE-ProRule" id="PRU00283"/>
    </source>
</evidence>
<dbReference type="Gene3D" id="3.40.850.10">
    <property type="entry name" value="Kinesin motor domain"/>
    <property type="match status" value="1"/>
</dbReference>
<dbReference type="InterPro" id="IPR011989">
    <property type="entry name" value="ARM-like"/>
</dbReference>
<dbReference type="PRINTS" id="PR00380">
    <property type="entry name" value="KINESINHEAVY"/>
</dbReference>
<dbReference type="PANTHER" id="PTHR24115">
    <property type="entry name" value="KINESIN-RELATED"/>
    <property type="match status" value="1"/>
</dbReference>
<gene>
    <name evidence="4" type="ORF">EVOR1521_LOCUS23577</name>
</gene>
<dbReference type="InterPro" id="IPR016024">
    <property type="entry name" value="ARM-type_fold"/>
</dbReference>
<dbReference type="GO" id="GO:0003777">
    <property type="term" value="F:microtubule motor activity"/>
    <property type="evidence" value="ECO:0007669"/>
    <property type="project" value="InterPro"/>
</dbReference>
<keyword evidence="1" id="KW-0067">ATP-binding</keyword>
<dbReference type="InterPro" id="IPR036213">
    <property type="entry name" value="Calpain_III_sf"/>
</dbReference>